<evidence type="ECO:0000313" key="2">
    <source>
        <dbReference type="EMBL" id="RMX06434.1"/>
    </source>
</evidence>
<dbReference type="SUPFAM" id="SSF51905">
    <property type="entry name" value="FAD/NAD(P)-binding domain"/>
    <property type="match status" value="1"/>
</dbReference>
<accession>A0A3M6QTR8</accession>
<dbReference type="Pfam" id="PF01494">
    <property type="entry name" value="FAD_binding_3"/>
    <property type="match status" value="1"/>
</dbReference>
<dbReference type="GO" id="GO:0071949">
    <property type="term" value="F:FAD binding"/>
    <property type="evidence" value="ECO:0007669"/>
    <property type="project" value="InterPro"/>
</dbReference>
<reference evidence="2 3" key="1">
    <citation type="submission" date="2018-10" db="EMBL/GenBank/DDBJ databases">
        <title>Draft genome of Cortibacter populi DSM10536.</title>
        <authorList>
            <person name="Bernier A.-M."/>
            <person name="Bernard K."/>
        </authorList>
    </citation>
    <scope>NUCLEOTIDE SEQUENCE [LARGE SCALE GENOMIC DNA]</scope>
    <source>
        <strain evidence="2 3">DSM 105136</strain>
    </source>
</reference>
<evidence type="ECO:0000313" key="3">
    <source>
        <dbReference type="Proteomes" id="UP000278006"/>
    </source>
</evidence>
<dbReference type="PRINTS" id="PR00420">
    <property type="entry name" value="RNGMNOXGNASE"/>
</dbReference>
<sequence length="402" mass="43244">MSSSDFDVCIRGAGIVGRALALQLARAKLRIALVDAPPAPPGGRGVREVRDVRAYALNQSSRQLLQALRCWPEGTAITPVRHMRVSGDAGGHIDFDAPPEAGDDESLAWIVDVPALEDMLAAALRFQPSVELVDEAVAAPLTAICEGRFSSSRAALRIDTQALPYPQHAVAARVRASEPHRGTASQWFTGPNIVALLPLGGPDGDEYALVWSTEPELARELLTLDAEAFAGRLEATIASAAASGNATAAATDAAVTPRTRLSLTAQPARWPLKLSQASRWSGPLDASQPQAGSWVLVGDAAHTVHPLAGSGLNLGLGDVAALSRELLNRPAWRPVNDRHLLRNYERERKSALWPYVAATDGLQWLFWQEQPWLQSLRNWGMNGFANSGPIKQWLARQAMRTG</sequence>
<dbReference type="InterPro" id="IPR002938">
    <property type="entry name" value="FAD-bd"/>
</dbReference>
<comment type="caution">
    <text evidence="2">The sequence shown here is derived from an EMBL/GenBank/DDBJ whole genome shotgun (WGS) entry which is preliminary data.</text>
</comment>
<dbReference type="AlphaFoldDB" id="A0A3M6QTR8"/>
<dbReference type="PANTHER" id="PTHR43876">
    <property type="entry name" value="UBIQUINONE BIOSYNTHESIS MONOOXYGENASE COQ6, MITOCHONDRIAL"/>
    <property type="match status" value="1"/>
</dbReference>
<gene>
    <name evidence="2" type="ORF">D8I35_07830</name>
</gene>
<proteinExistence type="predicted"/>
<keyword evidence="2" id="KW-0830">Ubiquinone</keyword>
<name>A0A3M6QTR8_9BURK</name>
<feature type="domain" description="FAD-binding" evidence="1">
    <location>
        <begin position="268"/>
        <end position="356"/>
    </location>
</feature>
<dbReference type="Proteomes" id="UP000278006">
    <property type="component" value="Unassembled WGS sequence"/>
</dbReference>
<dbReference type="EMBL" id="RDQO01000002">
    <property type="protein sequence ID" value="RMX06434.1"/>
    <property type="molecule type" value="Genomic_DNA"/>
</dbReference>
<dbReference type="PANTHER" id="PTHR43876:SF7">
    <property type="entry name" value="UBIQUINONE BIOSYNTHESIS MONOOXYGENASE COQ6, MITOCHONDRIAL"/>
    <property type="match status" value="1"/>
</dbReference>
<evidence type="ECO:0000259" key="1">
    <source>
        <dbReference type="Pfam" id="PF01494"/>
    </source>
</evidence>
<dbReference type="GO" id="GO:0008681">
    <property type="term" value="F:2-octaprenyl-6-methoxyphenol hydroxylase activity"/>
    <property type="evidence" value="ECO:0007669"/>
    <property type="project" value="TreeGrafter"/>
</dbReference>
<dbReference type="RefSeq" id="WP_122227708.1">
    <property type="nucleotide sequence ID" value="NZ_RDQO01000002.1"/>
</dbReference>
<dbReference type="InterPro" id="IPR051205">
    <property type="entry name" value="UbiH/COQ6_monooxygenase"/>
</dbReference>
<dbReference type="InterPro" id="IPR036188">
    <property type="entry name" value="FAD/NAD-bd_sf"/>
</dbReference>
<dbReference type="Gene3D" id="3.30.9.10">
    <property type="entry name" value="D-Amino Acid Oxidase, subunit A, domain 2"/>
    <property type="match status" value="1"/>
</dbReference>
<protein>
    <submittedName>
        <fullName evidence="2">Ubiquinone biosynthesis protein UbiH</fullName>
    </submittedName>
</protein>
<dbReference type="Gene3D" id="3.50.50.60">
    <property type="entry name" value="FAD/NAD(P)-binding domain"/>
    <property type="match status" value="2"/>
</dbReference>
<keyword evidence="3" id="KW-1185">Reference proteome</keyword>
<dbReference type="OrthoDB" id="9769565at2"/>
<organism evidence="2 3">
    <name type="scientific">Corticibacter populi</name>
    <dbReference type="NCBI Taxonomy" id="1550736"/>
    <lineage>
        <taxon>Bacteria</taxon>
        <taxon>Pseudomonadati</taxon>
        <taxon>Pseudomonadota</taxon>
        <taxon>Betaproteobacteria</taxon>
        <taxon>Burkholderiales</taxon>
        <taxon>Comamonadaceae</taxon>
        <taxon>Corticibacter</taxon>
    </lineage>
</organism>